<sequence>MKYEQGNENAVMVASSTLPVSKPFSLTEDPEIKRARKILGIILGVLIVLAVLGTIGSIAGNGVTNNSEYSSRGVEIGQSLISVVFFSFGYFVVHRYSKIGLLVFAWLNIIGLVIDGILVVLLFVAGLTSVTNGSSVNNSQTNGMLVGGSTAFFVEIVIIIAAFILQIVIVKFAFKLARLIEAKKSSFRQQI</sequence>
<gene>
    <name evidence="2" type="ORF">LUA448_LOCUS3725</name>
</gene>
<keyword evidence="1" id="KW-1133">Transmembrane helix</keyword>
<feature type="transmembrane region" description="Helical" evidence="1">
    <location>
        <begin position="76"/>
        <end position="93"/>
    </location>
</feature>
<protein>
    <submittedName>
        <fullName evidence="2">Uncharacterized protein</fullName>
    </submittedName>
</protein>
<reference evidence="2" key="1">
    <citation type="submission" date="2021-02" db="EMBL/GenBank/DDBJ databases">
        <authorList>
            <person name="Nowell W R."/>
        </authorList>
    </citation>
    <scope>NUCLEOTIDE SEQUENCE</scope>
</reference>
<feature type="transmembrane region" description="Helical" evidence="1">
    <location>
        <begin position="150"/>
        <end position="174"/>
    </location>
</feature>
<keyword evidence="1" id="KW-0812">Transmembrane</keyword>
<feature type="transmembrane region" description="Helical" evidence="1">
    <location>
        <begin position="105"/>
        <end position="130"/>
    </location>
</feature>
<evidence type="ECO:0000313" key="2">
    <source>
        <dbReference type="EMBL" id="CAF3230710.1"/>
    </source>
</evidence>
<dbReference type="EMBL" id="CAJNYD010000223">
    <property type="protein sequence ID" value="CAF3230710.1"/>
    <property type="molecule type" value="Genomic_DNA"/>
</dbReference>
<organism evidence="2 3">
    <name type="scientific">Rotaria socialis</name>
    <dbReference type="NCBI Taxonomy" id="392032"/>
    <lineage>
        <taxon>Eukaryota</taxon>
        <taxon>Metazoa</taxon>
        <taxon>Spiralia</taxon>
        <taxon>Gnathifera</taxon>
        <taxon>Rotifera</taxon>
        <taxon>Eurotatoria</taxon>
        <taxon>Bdelloidea</taxon>
        <taxon>Philodinida</taxon>
        <taxon>Philodinidae</taxon>
        <taxon>Rotaria</taxon>
    </lineage>
</organism>
<proteinExistence type="predicted"/>
<comment type="caution">
    <text evidence="2">The sequence shown here is derived from an EMBL/GenBank/DDBJ whole genome shotgun (WGS) entry which is preliminary data.</text>
</comment>
<dbReference type="AlphaFoldDB" id="A0A817QYS7"/>
<keyword evidence="1" id="KW-0472">Membrane</keyword>
<evidence type="ECO:0000313" key="3">
    <source>
        <dbReference type="Proteomes" id="UP000663833"/>
    </source>
</evidence>
<dbReference type="Proteomes" id="UP000663833">
    <property type="component" value="Unassembled WGS sequence"/>
</dbReference>
<name>A0A817QYS7_9BILA</name>
<accession>A0A817QYS7</accession>
<evidence type="ECO:0000256" key="1">
    <source>
        <dbReference type="SAM" id="Phobius"/>
    </source>
</evidence>
<feature type="transmembrane region" description="Helical" evidence="1">
    <location>
        <begin position="38"/>
        <end position="56"/>
    </location>
</feature>